<dbReference type="InterPro" id="IPR036661">
    <property type="entry name" value="Luciferase-like_sf"/>
</dbReference>
<keyword evidence="5" id="KW-1185">Reference proteome</keyword>
<dbReference type="PANTHER" id="PTHR30137">
    <property type="entry name" value="LUCIFERASE-LIKE MONOOXYGENASE"/>
    <property type="match status" value="1"/>
</dbReference>
<evidence type="ECO:0000313" key="5">
    <source>
        <dbReference type="Proteomes" id="UP000321638"/>
    </source>
</evidence>
<keyword evidence="2" id="KW-0503">Monooxygenase</keyword>
<dbReference type="Gene3D" id="3.20.20.30">
    <property type="entry name" value="Luciferase-like domain"/>
    <property type="match status" value="1"/>
</dbReference>
<reference evidence="4 5" key="1">
    <citation type="submission" date="2019-06" db="EMBL/GenBank/DDBJ databases">
        <title>New taxonomy in bacterial strain CC-CFT640, isolated from vineyard.</title>
        <authorList>
            <person name="Lin S.-Y."/>
            <person name="Tsai C.-F."/>
            <person name="Young C.-C."/>
        </authorList>
    </citation>
    <scope>NUCLEOTIDE SEQUENCE [LARGE SCALE GENOMIC DNA]</scope>
    <source>
        <strain evidence="4 5">CC-CFT640</strain>
    </source>
</reference>
<dbReference type="Pfam" id="PF00296">
    <property type="entry name" value="Bac_luciferase"/>
    <property type="match status" value="1"/>
</dbReference>
<dbReference type="RefSeq" id="WP_147847620.1">
    <property type="nucleotide sequence ID" value="NZ_VDUZ01000014.1"/>
</dbReference>
<evidence type="ECO:0000259" key="3">
    <source>
        <dbReference type="Pfam" id="PF00296"/>
    </source>
</evidence>
<dbReference type="SUPFAM" id="SSF51679">
    <property type="entry name" value="Bacterial luciferase-like"/>
    <property type="match status" value="1"/>
</dbReference>
<dbReference type="InterPro" id="IPR050766">
    <property type="entry name" value="Bact_Lucif_Oxidored"/>
</dbReference>
<evidence type="ECO:0000256" key="2">
    <source>
        <dbReference type="ARBA" id="ARBA00023033"/>
    </source>
</evidence>
<gene>
    <name evidence="4" type="ORF">FHP25_14285</name>
</gene>
<dbReference type="GO" id="GO:0016705">
    <property type="term" value="F:oxidoreductase activity, acting on paired donors, with incorporation or reduction of molecular oxygen"/>
    <property type="evidence" value="ECO:0007669"/>
    <property type="project" value="InterPro"/>
</dbReference>
<evidence type="ECO:0000313" key="4">
    <source>
        <dbReference type="EMBL" id="TXL75406.1"/>
    </source>
</evidence>
<dbReference type="PANTHER" id="PTHR30137:SF8">
    <property type="entry name" value="BLR5498 PROTEIN"/>
    <property type="match status" value="1"/>
</dbReference>
<protein>
    <submittedName>
        <fullName evidence="4">LLM class flavin-dependent oxidoreductase</fullName>
    </submittedName>
</protein>
<proteinExistence type="predicted"/>
<organism evidence="4 5">
    <name type="scientific">Vineibacter terrae</name>
    <dbReference type="NCBI Taxonomy" id="2586908"/>
    <lineage>
        <taxon>Bacteria</taxon>
        <taxon>Pseudomonadati</taxon>
        <taxon>Pseudomonadota</taxon>
        <taxon>Alphaproteobacteria</taxon>
        <taxon>Hyphomicrobiales</taxon>
        <taxon>Vineibacter</taxon>
    </lineage>
</organism>
<dbReference type="GO" id="GO:0005829">
    <property type="term" value="C:cytosol"/>
    <property type="evidence" value="ECO:0007669"/>
    <property type="project" value="TreeGrafter"/>
</dbReference>
<dbReference type="Proteomes" id="UP000321638">
    <property type="component" value="Unassembled WGS sequence"/>
</dbReference>
<keyword evidence="1" id="KW-0560">Oxidoreductase</keyword>
<name>A0A5C8PNE2_9HYPH</name>
<dbReference type="EMBL" id="VDUZ01000014">
    <property type="protein sequence ID" value="TXL75406.1"/>
    <property type="molecule type" value="Genomic_DNA"/>
</dbReference>
<sequence>MDVGIQMVFSSHGWPGIKDSQVVDEELRLARVADEVGFDVVWSVEHHFFDYSFCPDNAQLLSYLAAVLKNADVGTAAVILPWNEPLRVAEKIAMLDHLAGSRLRFGIGRGLSRREFAAFRGIAMDESRERFDEAAGMILEALRTGFIEGGGKFYPQPRIEIRPRPERSFDDRLYAVASSEDSIESAARIKATMVMFADRSWDHRLPSIEKHRARYRELHGAEAPPPMTCDYCVCLPSHDEAKELATQHMATYLESVLEHYEVMGSHFATTKGYGAYAQAAEVLRRIGESGFLKGFMQASAWGTPDDVLKTLEARRKLLGSFELATSFRFGGIPYAKAEQSLRLFAKEVLPVLKGWDKAAQRRRTAA</sequence>
<feature type="domain" description="Luciferase-like" evidence="3">
    <location>
        <begin position="7"/>
        <end position="318"/>
    </location>
</feature>
<dbReference type="AlphaFoldDB" id="A0A5C8PNE2"/>
<comment type="caution">
    <text evidence="4">The sequence shown here is derived from an EMBL/GenBank/DDBJ whole genome shotgun (WGS) entry which is preliminary data.</text>
</comment>
<dbReference type="OrthoDB" id="7247902at2"/>
<dbReference type="GO" id="GO:0004497">
    <property type="term" value="F:monooxygenase activity"/>
    <property type="evidence" value="ECO:0007669"/>
    <property type="project" value="UniProtKB-KW"/>
</dbReference>
<evidence type="ECO:0000256" key="1">
    <source>
        <dbReference type="ARBA" id="ARBA00023002"/>
    </source>
</evidence>
<dbReference type="InterPro" id="IPR011251">
    <property type="entry name" value="Luciferase-like_dom"/>
</dbReference>
<accession>A0A5C8PNE2</accession>